<keyword evidence="2" id="KW-1185">Reference proteome</keyword>
<dbReference type="Proteomes" id="UP000297245">
    <property type="component" value="Unassembled WGS sequence"/>
</dbReference>
<evidence type="ECO:0000313" key="1">
    <source>
        <dbReference type="EMBL" id="THV00559.1"/>
    </source>
</evidence>
<dbReference type="AlphaFoldDB" id="A0A4S8MEN0"/>
<evidence type="ECO:0000313" key="2">
    <source>
        <dbReference type="Proteomes" id="UP000297245"/>
    </source>
</evidence>
<gene>
    <name evidence="1" type="ORF">K435DRAFT_443388</name>
</gene>
<name>A0A4S8MEN0_DENBC</name>
<dbReference type="OrthoDB" id="443318at2759"/>
<proteinExistence type="predicted"/>
<accession>A0A4S8MEN0</accession>
<reference evidence="1 2" key="1">
    <citation type="journal article" date="2019" name="Nat. Ecol. Evol.">
        <title>Megaphylogeny resolves global patterns of mushroom evolution.</title>
        <authorList>
            <person name="Varga T."/>
            <person name="Krizsan K."/>
            <person name="Foldi C."/>
            <person name="Dima B."/>
            <person name="Sanchez-Garcia M."/>
            <person name="Sanchez-Ramirez S."/>
            <person name="Szollosi G.J."/>
            <person name="Szarkandi J.G."/>
            <person name="Papp V."/>
            <person name="Albert L."/>
            <person name="Andreopoulos W."/>
            <person name="Angelini C."/>
            <person name="Antonin V."/>
            <person name="Barry K.W."/>
            <person name="Bougher N.L."/>
            <person name="Buchanan P."/>
            <person name="Buyck B."/>
            <person name="Bense V."/>
            <person name="Catcheside P."/>
            <person name="Chovatia M."/>
            <person name="Cooper J."/>
            <person name="Damon W."/>
            <person name="Desjardin D."/>
            <person name="Finy P."/>
            <person name="Geml J."/>
            <person name="Haridas S."/>
            <person name="Hughes K."/>
            <person name="Justo A."/>
            <person name="Karasinski D."/>
            <person name="Kautmanova I."/>
            <person name="Kiss B."/>
            <person name="Kocsube S."/>
            <person name="Kotiranta H."/>
            <person name="LaButti K.M."/>
            <person name="Lechner B.E."/>
            <person name="Liimatainen K."/>
            <person name="Lipzen A."/>
            <person name="Lukacs Z."/>
            <person name="Mihaltcheva S."/>
            <person name="Morgado L.N."/>
            <person name="Niskanen T."/>
            <person name="Noordeloos M.E."/>
            <person name="Ohm R.A."/>
            <person name="Ortiz-Santana B."/>
            <person name="Ovrebo C."/>
            <person name="Racz N."/>
            <person name="Riley R."/>
            <person name="Savchenko A."/>
            <person name="Shiryaev A."/>
            <person name="Soop K."/>
            <person name="Spirin V."/>
            <person name="Szebenyi C."/>
            <person name="Tomsovsky M."/>
            <person name="Tulloss R.E."/>
            <person name="Uehling J."/>
            <person name="Grigoriev I.V."/>
            <person name="Vagvolgyi C."/>
            <person name="Papp T."/>
            <person name="Martin F.M."/>
            <person name="Miettinen O."/>
            <person name="Hibbett D.S."/>
            <person name="Nagy L.G."/>
        </authorList>
    </citation>
    <scope>NUCLEOTIDE SEQUENCE [LARGE SCALE GENOMIC DNA]</scope>
    <source>
        <strain evidence="1 2">CBS 962.96</strain>
    </source>
</reference>
<dbReference type="EMBL" id="ML179102">
    <property type="protein sequence ID" value="THV00559.1"/>
    <property type="molecule type" value="Genomic_DNA"/>
</dbReference>
<protein>
    <submittedName>
        <fullName evidence="1">Uncharacterized protein</fullName>
    </submittedName>
</protein>
<dbReference type="InterPro" id="IPR029058">
    <property type="entry name" value="AB_hydrolase_fold"/>
</dbReference>
<organism evidence="1 2">
    <name type="scientific">Dendrothele bispora (strain CBS 962.96)</name>
    <dbReference type="NCBI Taxonomy" id="1314807"/>
    <lineage>
        <taxon>Eukaryota</taxon>
        <taxon>Fungi</taxon>
        <taxon>Dikarya</taxon>
        <taxon>Basidiomycota</taxon>
        <taxon>Agaricomycotina</taxon>
        <taxon>Agaricomycetes</taxon>
        <taxon>Agaricomycetidae</taxon>
        <taxon>Agaricales</taxon>
        <taxon>Agaricales incertae sedis</taxon>
        <taxon>Dendrothele</taxon>
    </lineage>
</organism>
<sequence length="137" mass="14921">MRKVAPSKRFLDLPETRKLLRGRVSEQHFSACSSEVLEGTLGKWGCSHAVLRCGAPGTGNSGADLCLGPMTGNVIGGRNKLWVDGLKWSGKKDWYVGGKKVSQVKSTPLLSFVTIVPHDKPEESLTMVAKWLEVQSL</sequence>
<dbReference type="Gene3D" id="3.40.50.1820">
    <property type="entry name" value="alpha/beta hydrolase"/>
    <property type="match status" value="1"/>
</dbReference>